<dbReference type="GeneID" id="20818785"/>
<protein>
    <recommendedName>
        <fullName evidence="6">Mediator of RNA polymerase II transcription subunit 4</fullName>
    </recommendedName>
    <alternativeName>
        <fullName evidence="6">Mediator complex subunit 4</fullName>
    </alternativeName>
</protein>
<dbReference type="VEuPathDB" id="FungiDB:H257_16789"/>
<dbReference type="GO" id="GO:0070847">
    <property type="term" value="C:core mediator complex"/>
    <property type="evidence" value="ECO:0007669"/>
    <property type="project" value="TreeGrafter"/>
</dbReference>
<dbReference type="PANTHER" id="PTHR13208:SF2">
    <property type="entry name" value="MEDIATOR OF RNA POLYMERASE II TRANSCRIPTION SUBUNIT 4"/>
    <property type="match status" value="1"/>
</dbReference>
<feature type="coiled-coil region" evidence="7">
    <location>
        <begin position="66"/>
        <end position="93"/>
    </location>
</feature>
<evidence type="ECO:0000256" key="6">
    <source>
        <dbReference type="RuleBase" id="RU364141"/>
    </source>
</evidence>
<sequence length="376" mass="40766">MTGTIREGVEISLNEHRFLTYKLLESLSHTSANVNPAMLRSTNDYFDMVVAKDKQLLRTVKQLNQHQTAQKELDALKAQIADKEQKIVRYAKELRSGQQSIASVLAKHRRTLTQCAQDAASKVVLDPLDIVAYAHKIAGSTSAPPNWQPEYPMFGFVPPAPTPEMMRAGVLSRGSTSRATYFAVVLVPSTSFNPDIYLYILSDILVIEATVTKESSYEAFKKGQQADLASPLVEGGVGGAISYASLGGGAADNGLIPGWKEGEVELSVEALVKLRGLSVFAEYDVALPGHLRPTDPIPADALEALRVKVEAQRKRKAEHAAANNGPDAKKFKQGDAESSSSSSDNGASSDEESEESEAEKVQTIRWSLSDDEDSDD</sequence>
<evidence type="ECO:0000256" key="5">
    <source>
        <dbReference type="ARBA" id="ARBA00023242"/>
    </source>
</evidence>
<feature type="region of interest" description="Disordered" evidence="8">
    <location>
        <begin position="313"/>
        <end position="376"/>
    </location>
</feature>
<evidence type="ECO:0000256" key="3">
    <source>
        <dbReference type="ARBA" id="ARBA00023015"/>
    </source>
</evidence>
<evidence type="ECO:0000313" key="9">
    <source>
        <dbReference type="EMBL" id="ETV66853.1"/>
    </source>
</evidence>
<dbReference type="PANTHER" id="PTHR13208">
    <property type="entry name" value="MEDIATOR OF RNA POLYMERASE II TRANSCRIPTION SUBUNIT 4"/>
    <property type="match status" value="1"/>
</dbReference>
<dbReference type="STRING" id="112090.W4FJC9"/>
<keyword evidence="7" id="KW-0175">Coiled coil</keyword>
<evidence type="ECO:0000256" key="2">
    <source>
        <dbReference type="ARBA" id="ARBA00009626"/>
    </source>
</evidence>
<keyword evidence="6" id="KW-0010">Activator</keyword>
<dbReference type="GO" id="GO:0016592">
    <property type="term" value="C:mediator complex"/>
    <property type="evidence" value="ECO:0007669"/>
    <property type="project" value="InterPro"/>
</dbReference>
<organism evidence="9">
    <name type="scientific">Aphanomyces astaci</name>
    <name type="common">Crayfish plague agent</name>
    <dbReference type="NCBI Taxonomy" id="112090"/>
    <lineage>
        <taxon>Eukaryota</taxon>
        <taxon>Sar</taxon>
        <taxon>Stramenopiles</taxon>
        <taxon>Oomycota</taxon>
        <taxon>Saprolegniomycetes</taxon>
        <taxon>Saprolegniales</taxon>
        <taxon>Verrucalvaceae</taxon>
        <taxon>Aphanomyces</taxon>
    </lineage>
</organism>
<evidence type="ECO:0000256" key="4">
    <source>
        <dbReference type="ARBA" id="ARBA00023163"/>
    </source>
</evidence>
<comment type="subunit">
    <text evidence="6">Component of the Mediator complex.</text>
</comment>
<keyword evidence="5 6" id="KW-0539">Nucleus</keyword>
<gene>
    <name evidence="6" type="primary">MED4</name>
    <name evidence="9" type="ORF">H257_16789</name>
</gene>
<name>W4FJC9_APHAT</name>
<dbReference type="AlphaFoldDB" id="W4FJC9"/>
<reference evidence="9" key="1">
    <citation type="submission" date="2013-12" db="EMBL/GenBank/DDBJ databases">
        <title>The Genome Sequence of Aphanomyces astaci APO3.</title>
        <authorList>
            <consortium name="The Broad Institute Genomics Platform"/>
            <person name="Russ C."/>
            <person name="Tyler B."/>
            <person name="van West P."/>
            <person name="Dieguez-Uribeondo J."/>
            <person name="Young S.K."/>
            <person name="Zeng Q."/>
            <person name="Gargeya S."/>
            <person name="Fitzgerald M."/>
            <person name="Abouelleil A."/>
            <person name="Alvarado L."/>
            <person name="Chapman S.B."/>
            <person name="Gainer-Dewar J."/>
            <person name="Goldberg J."/>
            <person name="Griggs A."/>
            <person name="Gujja S."/>
            <person name="Hansen M."/>
            <person name="Howarth C."/>
            <person name="Imamovic A."/>
            <person name="Ireland A."/>
            <person name="Larimer J."/>
            <person name="McCowan C."/>
            <person name="Murphy C."/>
            <person name="Pearson M."/>
            <person name="Poon T.W."/>
            <person name="Priest M."/>
            <person name="Roberts A."/>
            <person name="Saif S."/>
            <person name="Shea T."/>
            <person name="Sykes S."/>
            <person name="Wortman J."/>
            <person name="Nusbaum C."/>
            <person name="Birren B."/>
        </authorList>
    </citation>
    <scope>NUCLEOTIDE SEQUENCE [LARGE SCALE GENOMIC DNA]</scope>
    <source>
        <strain evidence="9">APO3</strain>
    </source>
</reference>
<comment type="function">
    <text evidence="6">Component of the Mediator complex, a coactivator involved in the regulated transcription of nearly all RNA polymerase II-dependent genes. Mediator functions as a bridge to convey information from gene-specific regulatory proteins to the basal RNA polymerase II transcription machinery. Mediator is recruited to promoters by direct interactions with regulatory proteins and serves as a scaffold for the assembly of a functional preinitiation complex with RNA polymerase II and the general transcription factors.</text>
</comment>
<evidence type="ECO:0000256" key="8">
    <source>
        <dbReference type="SAM" id="MobiDB-lite"/>
    </source>
</evidence>
<dbReference type="GO" id="GO:0003712">
    <property type="term" value="F:transcription coregulator activity"/>
    <property type="evidence" value="ECO:0007669"/>
    <property type="project" value="InterPro"/>
</dbReference>
<keyword evidence="3 6" id="KW-0805">Transcription regulation</keyword>
<dbReference type="EMBL" id="KI913205">
    <property type="protein sequence ID" value="ETV66853.1"/>
    <property type="molecule type" value="Genomic_DNA"/>
</dbReference>
<comment type="subcellular location">
    <subcellularLocation>
        <location evidence="1 6">Nucleus</location>
    </subcellularLocation>
</comment>
<feature type="compositionally biased region" description="Low complexity" evidence="8">
    <location>
        <begin position="336"/>
        <end position="348"/>
    </location>
</feature>
<comment type="similarity">
    <text evidence="2 6">Belongs to the Mediator complex subunit 4 family.</text>
</comment>
<dbReference type="Pfam" id="PF10018">
    <property type="entry name" value="Med4"/>
    <property type="match status" value="1"/>
</dbReference>
<dbReference type="InterPro" id="IPR019258">
    <property type="entry name" value="Mediator_Med4"/>
</dbReference>
<proteinExistence type="inferred from homology"/>
<dbReference type="OrthoDB" id="1929813at2759"/>
<dbReference type="GO" id="GO:0006357">
    <property type="term" value="P:regulation of transcription by RNA polymerase II"/>
    <property type="evidence" value="ECO:0007669"/>
    <property type="project" value="InterPro"/>
</dbReference>
<evidence type="ECO:0000256" key="7">
    <source>
        <dbReference type="SAM" id="Coils"/>
    </source>
</evidence>
<accession>W4FJC9</accession>
<dbReference type="RefSeq" id="XP_009843656.1">
    <property type="nucleotide sequence ID" value="XM_009845354.1"/>
</dbReference>
<keyword evidence="4 6" id="KW-0804">Transcription</keyword>
<evidence type="ECO:0000256" key="1">
    <source>
        <dbReference type="ARBA" id="ARBA00004123"/>
    </source>
</evidence>